<dbReference type="AlphaFoldDB" id="A0A0A9F3L9"/>
<name>A0A0A9F3L9_ARUDO</name>
<sequence>MRQPFTLTINKDGDLPLLLRRWPSTQYPAQLLSLSGCHPLTSLRISGVSGLGVLISRDLHSNFSNDGLGLPLVHHIHSVGSETI</sequence>
<reference evidence="1" key="1">
    <citation type="submission" date="2014-09" db="EMBL/GenBank/DDBJ databases">
        <authorList>
            <person name="Magalhaes I.L.F."/>
            <person name="Oliveira U."/>
            <person name="Santos F.R."/>
            <person name="Vidigal T.H.D.A."/>
            <person name="Brescovit A.D."/>
            <person name="Santos A.J."/>
        </authorList>
    </citation>
    <scope>NUCLEOTIDE SEQUENCE</scope>
    <source>
        <tissue evidence="1">Shoot tissue taken approximately 20 cm above the soil surface</tissue>
    </source>
</reference>
<proteinExistence type="predicted"/>
<accession>A0A0A9F3L9</accession>
<organism evidence="1">
    <name type="scientific">Arundo donax</name>
    <name type="common">Giant reed</name>
    <name type="synonym">Donax arundinaceus</name>
    <dbReference type="NCBI Taxonomy" id="35708"/>
    <lineage>
        <taxon>Eukaryota</taxon>
        <taxon>Viridiplantae</taxon>
        <taxon>Streptophyta</taxon>
        <taxon>Embryophyta</taxon>
        <taxon>Tracheophyta</taxon>
        <taxon>Spermatophyta</taxon>
        <taxon>Magnoliopsida</taxon>
        <taxon>Liliopsida</taxon>
        <taxon>Poales</taxon>
        <taxon>Poaceae</taxon>
        <taxon>PACMAD clade</taxon>
        <taxon>Arundinoideae</taxon>
        <taxon>Arundineae</taxon>
        <taxon>Arundo</taxon>
    </lineage>
</organism>
<reference evidence="1" key="2">
    <citation type="journal article" date="2015" name="Data Brief">
        <title>Shoot transcriptome of the giant reed, Arundo donax.</title>
        <authorList>
            <person name="Barrero R.A."/>
            <person name="Guerrero F.D."/>
            <person name="Moolhuijzen P."/>
            <person name="Goolsby J.A."/>
            <person name="Tidwell J."/>
            <person name="Bellgard S.E."/>
            <person name="Bellgard M.I."/>
        </authorList>
    </citation>
    <scope>NUCLEOTIDE SEQUENCE</scope>
    <source>
        <tissue evidence="1">Shoot tissue taken approximately 20 cm above the soil surface</tissue>
    </source>
</reference>
<evidence type="ECO:0000313" key="1">
    <source>
        <dbReference type="EMBL" id="JAE06937.1"/>
    </source>
</evidence>
<dbReference type="EMBL" id="GBRH01190959">
    <property type="protein sequence ID" value="JAE06937.1"/>
    <property type="molecule type" value="Transcribed_RNA"/>
</dbReference>
<protein>
    <submittedName>
        <fullName evidence="1">Uncharacterized protein</fullName>
    </submittedName>
</protein>